<gene>
    <name evidence="2" type="ORF">K489DRAFT_194939</name>
</gene>
<accession>A0A6J3M5Q0</accession>
<name>A0A6J3M5Q0_9PEZI</name>
<dbReference type="AlphaFoldDB" id="A0A6J3M5Q0"/>
<proteinExistence type="predicted"/>
<dbReference type="RefSeq" id="XP_033460422.1">
    <property type="nucleotide sequence ID" value="XM_033599557.1"/>
</dbReference>
<reference evidence="2" key="3">
    <citation type="submission" date="2025-08" db="UniProtKB">
        <authorList>
            <consortium name="RefSeq"/>
        </authorList>
    </citation>
    <scope>IDENTIFICATION</scope>
    <source>
        <strain evidence="2">CBS 342.82</strain>
    </source>
</reference>
<sequence length="277" mass="30840">MCVNLYEWTCVCVCVREREWMGEGVSGLNPPSLRALHSLSAASHDPHHLGTHSPTHQLTNSPIQIVLLSLRTWALSHYLSVGSFTSLYSLTHARTRIASPPTFLALNHQHPSLSSAADAPEHFRHHSNSNCAASPTQPFLLPLPLLLPSPIYWFTSNLYPFLSSPLQSARQQSTRHFSLRDGDIRCGKVVFQLLLTSSGSSATYITLPSCTPDTSRLLVYRLSLPQLVIHSSIYRPLPKRHRLQLCNSCQHTNWLTSPKSSRHLIAGATAGCRTLRR</sequence>
<evidence type="ECO:0000313" key="1">
    <source>
        <dbReference type="Proteomes" id="UP000504637"/>
    </source>
</evidence>
<keyword evidence="1" id="KW-1185">Reference proteome</keyword>
<organism evidence="2">
    <name type="scientific">Dissoconium aciculare CBS 342.82</name>
    <dbReference type="NCBI Taxonomy" id="1314786"/>
    <lineage>
        <taxon>Eukaryota</taxon>
        <taxon>Fungi</taxon>
        <taxon>Dikarya</taxon>
        <taxon>Ascomycota</taxon>
        <taxon>Pezizomycotina</taxon>
        <taxon>Dothideomycetes</taxon>
        <taxon>Dothideomycetidae</taxon>
        <taxon>Mycosphaerellales</taxon>
        <taxon>Dissoconiaceae</taxon>
        <taxon>Dissoconium</taxon>
    </lineage>
</organism>
<protein>
    <submittedName>
        <fullName evidence="2">Uncharacterized protein</fullName>
    </submittedName>
</protein>
<reference evidence="2" key="1">
    <citation type="submission" date="2020-01" db="EMBL/GenBank/DDBJ databases">
        <authorList>
            <consortium name="DOE Joint Genome Institute"/>
            <person name="Haridas S."/>
            <person name="Albert R."/>
            <person name="Binder M."/>
            <person name="Bloem J."/>
            <person name="Labutti K."/>
            <person name="Salamov A."/>
            <person name="Andreopoulos B."/>
            <person name="Baker S.E."/>
            <person name="Barry K."/>
            <person name="Bills G."/>
            <person name="Bluhm B.H."/>
            <person name="Cannon C."/>
            <person name="Castanera R."/>
            <person name="Culley D.E."/>
            <person name="Daum C."/>
            <person name="Ezra D."/>
            <person name="Gonzalez J.B."/>
            <person name="Henrissat B."/>
            <person name="Kuo A."/>
            <person name="Liang C."/>
            <person name="Lipzen A."/>
            <person name="Lutzoni F."/>
            <person name="Magnuson J."/>
            <person name="Mondo S."/>
            <person name="Nolan M."/>
            <person name="Ohm R."/>
            <person name="Pangilinan J."/>
            <person name="Park H.-J."/>
            <person name="Ramirez L."/>
            <person name="Alfaro M."/>
            <person name="Sun H."/>
            <person name="Tritt A."/>
            <person name="Yoshinaga Y."/>
            <person name="Zwiers L.-H."/>
            <person name="Turgeon B.G."/>
            <person name="Goodwin S.B."/>
            <person name="Spatafora J.W."/>
            <person name="Crous P.W."/>
            <person name="Grigoriev I.V."/>
        </authorList>
    </citation>
    <scope>NUCLEOTIDE SEQUENCE</scope>
    <source>
        <strain evidence="2">CBS 342.82</strain>
    </source>
</reference>
<dbReference type="GeneID" id="54357356"/>
<reference evidence="2" key="2">
    <citation type="submission" date="2020-04" db="EMBL/GenBank/DDBJ databases">
        <authorList>
            <consortium name="NCBI Genome Project"/>
        </authorList>
    </citation>
    <scope>NUCLEOTIDE SEQUENCE</scope>
    <source>
        <strain evidence="2">CBS 342.82</strain>
    </source>
</reference>
<dbReference type="Proteomes" id="UP000504637">
    <property type="component" value="Unplaced"/>
</dbReference>
<evidence type="ECO:0000313" key="2">
    <source>
        <dbReference type="RefSeq" id="XP_033460422.1"/>
    </source>
</evidence>